<evidence type="ECO:0000313" key="3">
    <source>
        <dbReference type="Proteomes" id="UP001432180"/>
    </source>
</evidence>
<dbReference type="InterPro" id="IPR050644">
    <property type="entry name" value="PG_Glycine_Bridge_Synth"/>
</dbReference>
<name>A0ABZ0SC16_9GAMM</name>
<dbReference type="SUPFAM" id="SSF55729">
    <property type="entry name" value="Acyl-CoA N-acyltransferases (Nat)"/>
    <property type="match status" value="1"/>
</dbReference>
<gene>
    <name evidence="2" type="ORF">Thiowin_02672</name>
</gene>
<dbReference type="PANTHER" id="PTHR36174">
    <property type="entry name" value="LIPID II:GLYCINE GLYCYLTRANSFERASE"/>
    <property type="match status" value="1"/>
</dbReference>
<dbReference type="Gene3D" id="3.40.630.30">
    <property type="match status" value="1"/>
</dbReference>
<sequence length="449" mass="49754">MTKPRHVSRLNPIPKSSTYPPTLRIGLIFIDSLHIDHVVTRMRPDKLCSSIDRTSSIVISSPLRYFLQDFFKPMSAPVTATLLATGSDGMSTLRPATAADAERWDVYVIDHPLGTPYHRWAWKLALEDGYGLTTAYSLAEHPQHGIIGIHPAARLPHPLGRGQLCALPYCDRGEPLANDTDIAIALTTRLLEDESGPLEVRATQGNDTALDDHAIENLSPGQKVRLLLDLPHRAEDLFAGFKSKHRSQINKARKNGLTASVGSSIERIQAFYPVFARNMRDLGSPTHSRRWFAAIARHYGNDCLIGLVQHNDIIIGGGIVLLAGQRAAIPWASTLRDYNHLAPNMLLYWALLEAVIERGVQHFDFGRSGFGEGTYRFKTQWGARPVPLAWSKVVRSAQGIERLSALDPQPVQTRTAGALLRRSAETVWRSLPVPLTIALGARIRPWISL</sequence>
<dbReference type="InterPro" id="IPR038740">
    <property type="entry name" value="BioF2-like_GNAT_dom"/>
</dbReference>
<protein>
    <submittedName>
        <fullName evidence="2">FemAB-related protein, PEP-CTERM system-associated</fullName>
    </submittedName>
</protein>
<proteinExistence type="predicted"/>
<keyword evidence="3" id="KW-1185">Reference proteome</keyword>
<accession>A0ABZ0SC16</accession>
<reference evidence="2 3" key="1">
    <citation type="journal article" date="2023" name="Microorganisms">
        <title>Thiorhodovibrio frisius and Trv. litoralis spp. nov., Two Novel Members from a Clade of Fastidious Purple Sulfur Bacteria That Exhibit Unique Red-Shifted Light-Harvesting Capabilities.</title>
        <authorList>
            <person name="Methner A."/>
            <person name="Kuzyk S.B."/>
            <person name="Petersen J."/>
            <person name="Bauer S."/>
            <person name="Brinkmann H."/>
            <person name="Sichau K."/>
            <person name="Wanner G."/>
            <person name="Wolf J."/>
            <person name="Neumann-Schaal M."/>
            <person name="Henke P."/>
            <person name="Tank M."/>
            <person name="Sproer C."/>
            <person name="Bunk B."/>
            <person name="Overmann J."/>
        </authorList>
    </citation>
    <scope>NUCLEOTIDE SEQUENCE [LARGE SCALE GENOMIC DNA]</scope>
    <source>
        <strain evidence="2 3">DSM 6702</strain>
    </source>
</reference>
<dbReference type="Proteomes" id="UP001432180">
    <property type="component" value="Chromosome"/>
</dbReference>
<dbReference type="Pfam" id="PF13480">
    <property type="entry name" value="Acetyltransf_6"/>
    <property type="match status" value="1"/>
</dbReference>
<feature type="domain" description="BioF2-like acetyltransferase" evidence="1">
    <location>
        <begin position="243"/>
        <end position="378"/>
    </location>
</feature>
<evidence type="ECO:0000313" key="2">
    <source>
        <dbReference type="EMBL" id="WPL17641.1"/>
    </source>
</evidence>
<evidence type="ECO:0000259" key="1">
    <source>
        <dbReference type="Pfam" id="PF13480"/>
    </source>
</evidence>
<dbReference type="EMBL" id="CP121472">
    <property type="protein sequence ID" value="WPL17641.1"/>
    <property type="molecule type" value="Genomic_DNA"/>
</dbReference>
<dbReference type="InterPro" id="IPR016181">
    <property type="entry name" value="Acyl_CoA_acyltransferase"/>
</dbReference>
<dbReference type="PANTHER" id="PTHR36174:SF1">
    <property type="entry name" value="LIPID II:GLYCINE GLYCYLTRANSFERASE"/>
    <property type="match status" value="1"/>
</dbReference>
<organism evidence="2 3">
    <name type="scientific">Thiorhodovibrio winogradskyi</name>
    <dbReference type="NCBI Taxonomy" id="77007"/>
    <lineage>
        <taxon>Bacteria</taxon>
        <taxon>Pseudomonadati</taxon>
        <taxon>Pseudomonadota</taxon>
        <taxon>Gammaproteobacteria</taxon>
        <taxon>Chromatiales</taxon>
        <taxon>Chromatiaceae</taxon>
        <taxon>Thiorhodovibrio</taxon>
    </lineage>
</organism>